<feature type="compositionally biased region" description="Polar residues" evidence="1">
    <location>
        <begin position="1880"/>
        <end position="1897"/>
    </location>
</feature>
<evidence type="ECO:0000256" key="1">
    <source>
        <dbReference type="SAM" id="MobiDB-lite"/>
    </source>
</evidence>
<feature type="region of interest" description="Disordered" evidence="1">
    <location>
        <begin position="2064"/>
        <end position="2096"/>
    </location>
</feature>
<feature type="region of interest" description="Disordered" evidence="1">
    <location>
        <begin position="1867"/>
        <end position="1927"/>
    </location>
</feature>
<feature type="region of interest" description="Disordered" evidence="1">
    <location>
        <begin position="2247"/>
        <end position="2286"/>
    </location>
</feature>
<evidence type="ECO:0000259" key="2">
    <source>
        <dbReference type="Pfam" id="PF25569"/>
    </source>
</evidence>
<dbReference type="PANTHER" id="PTHR35478">
    <property type="entry name" value="ZINC FINGER FYVE DOMAIN PROTEIN"/>
    <property type="match status" value="1"/>
</dbReference>
<proteinExistence type="predicted"/>
<feature type="compositionally biased region" description="Basic and acidic residues" evidence="1">
    <location>
        <begin position="1911"/>
        <end position="1920"/>
    </location>
</feature>
<keyword evidence="4" id="KW-1185">Reference proteome</keyword>
<dbReference type="Pfam" id="PF25569">
    <property type="entry name" value="TPR_ZFYVE26"/>
    <property type="match status" value="1"/>
</dbReference>
<feature type="region of interest" description="Disordered" evidence="1">
    <location>
        <begin position="1262"/>
        <end position="1282"/>
    </location>
</feature>
<name>A0A834HLK7_RHOSS</name>
<dbReference type="EMBL" id="WJXA01000002">
    <property type="protein sequence ID" value="KAF7150266.1"/>
    <property type="molecule type" value="Genomic_DNA"/>
</dbReference>
<organism evidence="3 4">
    <name type="scientific">Rhododendron simsii</name>
    <name type="common">Sims's rhododendron</name>
    <dbReference type="NCBI Taxonomy" id="118357"/>
    <lineage>
        <taxon>Eukaryota</taxon>
        <taxon>Viridiplantae</taxon>
        <taxon>Streptophyta</taxon>
        <taxon>Embryophyta</taxon>
        <taxon>Tracheophyta</taxon>
        <taxon>Spermatophyta</taxon>
        <taxon>Magnoliopsida</taxon>
        <taxon>eudicotyledons</taxon>
        <taxon>Gunneridae</taxon>
        <taxon>Pentapetalae</taxon>
        <taxon>asterids</taxon>
        <taxon>Ericales</taxon>
        <taxon>Ericaceae</taxon>
        <taxon>Ericoideae</taxon>
        <taxon>Rhodoreae</taxon>
        <taxon>Rhododendron</taxon>
    </lineage>
</organism>
<evidence type="ECO:0000313" key="3">
    <source>
        <dbReference type="EMBL" id="KAF7150266.1"/>
    </source>
</evidence>
<accession>A0A834HLK7</accession>
<reference evidence="3" key="1">
    <citation type="submission" date="2019-11" db="EMBL/GenBank/DDBJ databases">
        <authorList>
            <person name="Liu Y."/>
            <person name="Hou J."/>
            <person name="Li T.-Q."/>
            <person name="Guan C.-H."/>
            <person name="Wu X."/>
            <person name="Wu H.-Z."/>
            <person name="Ling F."/>
            <person name="Zhang R."/>
            <person name="Shi X.-G."/>
            <person name="Ren J.-P."/>
            <person name="Chen E.-F."/>
            <person name="Sun J.-M."/>
        </authorList>
    </citation>
    <scope>NUCLEOTIDE SEQUENCE</scope>
    <source>
        <strain evidence="3">Adult_tree_wgs_1</strain>
        <tissue evidence="3">Leaves</tissue>
    </source>
</reference>
<evidence type="ECO:0000313" key="4">
    <source>
        <dbReference type="Proteomes" id="UP000626092"/>
    </source>
</evidence>
<feature type="region of interest" description="Disordered" evidence="1">
    <location>
        <begin position="1406"/>
        <end position="1429"/>
    </location>
</feature>
<feature type="compositionally biased region" description="Polar residues" evidence="1">
    <location>
        <begin position="1271"/>
        <end position="1282"/>
    </location>
</feature>
<gene>
    <name evidence="3" type="ORF">RHSIM_Rhsim02G0185100</name>
</gene>
<dbReference type="PANTHER" id="PTHR35478:SF1">
    <property type="entry name" value="ZINC FINGER FYVE DOMAIN-CONTAINING PROTEIN 26"/>
    <property type="match status" value="1"/>
</dbReference>
<dbReference type="Proteomes" id="UP000626092">
    <property type="component" value="Unassembled WGS sequence"/>
</dbReference>
<sequence length="2822" mass="313779">MEDKDTELLARAAANHLYLAQFEPFRATILSLRARNPDLARAILQTLVSLNGRLDNILWSPHSCPSPSLLAYLSTLELLQFNHDDAVSSPWSFDPGSLRLRVEFSLYVETITSKLKELGGGGDSGESESLLVLGKLAELGFNRLRPDSICVDERENGGGVVLEGDELMRLRSVVLENAVVFDVLCGNIRKQVEGGERGDDSGLAITLRREGERSEEEKDVKLLKLVQRSVQIVHLDAMRECLGKGDEEGAVSHIRFLHLGYEVEETEYRMVLQDLLKRVLSMKTVYGDTWLAMRDKLLLIYGEALSSNCTNLVQMIQSIHDDFLAEEIEIFRVADNNQISPPLEHLQSFMANLEPEINPDERASSLRMATFSCMRDMYHYARVSGLHVLECVMDTALSAVKREQLQEASIVLSLFPRLQPLVAAMGWDLLCGKTTARRKLMQLLWTSKSQVLRLEESSLYGSQADEVSCIEHLCDSLCYQLDLASFVECVNSGRSWSSKTSVLLSRKEPLEYANEDAHLDPFVENFVLERLSVQSALRVLFDVVPGIKFQDAIELISMQPMASTVSAWKRMQDIELMHMRYALEFAVLALGAMERSMIDETGSHHQMALSYLKDLRNHLEAVNNIPRKILMVNIIISLLHMDDLSVNPTHCVSHGSHLSSSTIYGGDHADHATFEGGNKMVVSFIGMILDILHQNLPSSVLEQENGLTGKIPASGVQVLDWRISNARRFVEDWEWRLSILQRLVPLSERQWRWKETLTVLRAAPSKLLNLCMQRAKYDIGEEAVHRFQLPPEDKATLELAEWVDGAFRKASVCVAVFEAPAAVKEVMGQHVEVEDAVSRAADGTSAVQELDFSSLRSQLGHLAAILLCIDVATCSAKSATMSQKLLDQAMSPNYNMKIAQVMLSEIYPGGSPKIGSTYWDQIHEVGIISVTRRVLKRSLELLEQDKPPALQAILSGDSIVTSSKDLPRQGHRERALSMLHQMIEDAHKGKRQFLSGKLHNLARAVADEETERDSTKGESAYADSKPLNYDKDAVLGLGLRAIKQASPNSAVGENIGQPPGYDVKDSGRRLFGPLSAKTTTYLSQFILHIAAIGDIVDGTDTTHDFNYFSLVYEWPKDGASLQLRYEKLLSKDALFPHNNYMIPTDSDKCDNTRQRACLHTLGEADVAIIWSSPRLHAFSQVSLILSTGINSHGYDYSHFISSGLQLLTRLVFERGSTDAAGKVAEIMFADFVHEVISACVPPVYPPRSGHAWACIPVTPTSPRSFPESKLFSPTSKDAKPNSYSRSSAIPGISLYPLQLDIVKHLVKLSPVRAVLACVFGSGILYHGSDSSICSSFNDGLLQTPDEDRWFYEFALDQSERFPTLNRWIQMQTNLHRVSEVAVSAELHTDDGIVKAEPKTAIKRYRELESDNESEVDDSAGNTNLSTTLPDLHSPVNAASDHWHESPKSEVPELDMRVFLSFDWENEGPYERAVERLSVLVNGSSAGFFKSTRGLRQGDPLSPLLLILVAACLYLGSRELDAQLYSDKWEVHEVDDEKRRLIDEGKLMDALALSDRCLRNGASDRLLQLLIERGEESNSVTGQSQGYAVHNMWSNSWQYCLRLKDKQLAARLSLKYLHRWELDAALDVITMCSCHLPESYPAKNEVVQMRQALLRYKHILCADDHYSSWQEVEAECKEDPEGLALRLAGKGAVSAALEVAESAGLSIELRRELQGRQLVKLLTADPLNGGGPAEASRFLSSLRDSDDALPVAMGAMQLLPNLRSKQLLVHFFLKRRDGNLSELEVGRLNSWALGLRVLSALPLPWQQRCSSLHEHPHLILEVLLMRKQLQSASLILKEFPSLRDNSVTLTYAAKAIFVSISSPSREPRVSVSVPKGRQKTRTGMPTKSSFTNSLNNLQKEARRAFSWTPRNNGDKTAPREAYRKRKSSGLAPSEKVTWEAMTGIQEDRVSLFPTDGQERFPPVSIAEEWTLTGDPNKDDAVRFSHRYESAPDIILFKALLSLCSDELTSGKGALSLCINQMRNVLSSQQLPENASMETIGRAYHATETFVQGLIFSKSQLRKVAGGSDLSSNSERGRDAEDSSSDAGSSSVGSQSTDELSEVLSQADIWLGRAELLQSLLGSGIAASLDDIADQESSAHLRDRLILEERYSMAVYTCRKCKIDVFPVWNAWGHALIRMEHYAQARVKFNGVAFSDLTTNKSFLTTVISMILFCKSSCGLWDDGGSGLQEGGKLGKKGNVKRVYEWDGSGGQLRGRRRGGSCGNDGVGKEGREGQSATLRSPHTTHSHSAATVHMLVTQALQLHKGDPAPVILEIINTIEGSPPVDVSAVRSMYEHLARSAPAILDDSLSADSYLNVLYMPSTFPRSERSRRSQESESDNFLHSFEFEDGPRSNLDSVRYLECVNYLQEISSSVLCAILVDKYAYSILAVAVCNSMYLLLQYACQNLLGFMFRHGHYKDACLLFFPPNAVPPPPQPSSLSIVTSSSSPQRPDPLATDYGMIDDLCDLCIGYGAMPVLEEVLSTRISSAAPQDVIVNQYTTAALARICVYCELHKHFNYLYRFQVIKKDHVAAGLCCIQLFMNSSSQEESIKHLENAKMHFDDGLSARYKIGDSTKLVTKGNRGKSASEKLSEEGLVKFSARVAIQVDVVRSFNDADGPPWKYSLFGNPNDPETFRRRCKIGETLIEKNFDLAFQVIYEFNLPAVDIYAGVAASLAERKRGGQLTEFFRNIKGTIDDDDMDQVLGAAINVYANKHKERPDRLIDMLNSSHRRVLACVVCGRLKSAFQIASRSGSVADVQYVAHQALHANALPVLDMCKQWLAQYM</sequence>
<comment type="caution">
    <text evidence="3">The sequence shown here is derived from an EMBL/GenBank/DDBJ whole genome shotgun (WGS) entry which is preliminary data.</text>
</comment>
<feature type="compositionally biased region" description="Polar residues" evidence="1">
    <location>
        <begin position="1419"/>
        <end position="1428"/>
    </location>
</feature>
<protein>
    <recommendedName>
        <fullName evidence="2">ZFYVE26-like TPR repeats domain-containing protein</fullName>
    </recommendedName>
</protein>
<dbReference type="OrthoDB" id="1936617at2759"/>
<feature type="domain" description="ZFYVE26-like TPR repeats" evidence="2">
    <location>
        <begin position="2700"/>
        <end position="2819"/>
    </location>
</feature>
<dbReference type="InterPro" id="IPR057946">
    <property type="entry name" value="TPR_ZFYVE26"/>
</dbReference>